<evidence type="ECO:0000256" key="1">
    <source>
        <dbReference type="SAM" id="MobiDB-lite"/>
    </source>
</evidence>
<evidence type="ECO:0000256" key="2">
    <source>
        <dbReference type="SAM" id="Phobius"/>
    </source>
</evidence>
<feature type="compositionally biased region" description="Low complexity" evidence="1">
    <location>
        <begin position="20"/>
        <end position="37"/>
    </location>
</feature>
<feature type="compositionally biased region" description="Polar residues" evidence="1">
    <location>
        <begin position="1"/>
        <end position="13"/>
    </location>
</feature>
<accession>A0A1J7BGM5</accession>
<protein>
    <recommendedName>
        <fullName evidence="3">Acyltransferase 3 domain-containing protein</fullName>
    </recommendedName>
</protein>
<feature type="transmembrane region" description="Helical" evidence="2">
    <location>
        <begin position="223"/>
        <end position="245"/>
    </location>
</feature>
<feature type="transmembrane region" description="Helical" evidence="2">
    <location>
        <begin position="49"/>
        <end position="67"/>
    </location>
</feature>
<feature type="transmembrane region" description="Helical" evidence="2">
    <location>
        <begin position="303"/>
        <end position="321"/>
    </location>
</feature>
<keyword evidence="5" id="KW-1185">Reference proteome</keyword>
<comment type="caution">
    <text evidence="4">The sequence shown here is derived from an EMBL/GenBank/DDBJ whole genome shotgun (WGS) entry which is preliminary data.</text>
</comment>
<dbReference type="PANTHER" id="PTHR37312">
    <property type="entry name" value="MEMBRANE-BOUND ACYLTRANSFERASE YKRP-RELATED"/>
    <property type="match status" value="1"/>
</dbReference>
<feature type="transmembrane region" description="Helical" evidence="2">
    <location>
        <begin position="79"/>
        <end position="100"/>
    </location>
</feature>
<name>A0A1J7BGM5_9ACTN</name>
<proteinExistence type="predicted"/>
<dbReference type="Proteomes" id="UP000243342">
    <property type="component" value="Unassembled WGS sequence"/>
</dbReference>
<feature type="transmembrane region" description="Helical" evidence="2">
    <location>
        <begin position="333"/>
        <end position="352"/>
    </location>
</feature>
<dbReference type="InterPro" id="IPR052734">
    <property type="entry name" value="Nod_factor_acetyltransferase"/>
</dbReference>
<organism evidence="4 5">
    <name type="scientific">Mangrovactinospora gilvigrisea</name>
    <dbReference type="NCBI Taxonomy" id="1428644"/>
    <lineage>
        <taxon>Bacteria</taxon>
        <taxon>Bacillati</taxon>
        <taxon>Actinomycetota</taxon>
        <taxon>Actinomycetes</taxon>
        <taxon>Kitasatosporales</taxon>
        <taxon>Streptomycetaceae</taxon>
        <taxon>Mangrovactinospora</taxon>
    </lineage>
</organism>
<dbReference type="InterPro" id="IPR002656">
    <property type="entry name" value="Acyl_transf_3_dom"/>
</dbReference>
<feature type="transmembrane region" description="Helical" evidence="2">
    <location>
        <begin position="265"/>
        <end position="291"/>
    </location>
</feature>
<feature type="domain" description="Acyltransferase 3" evidence="3">
    <location>
        <begin position="48"/>
        <end position="350"/>
    </location>
</feature>
<evidence type="ECO:0000259" key="3">
    <source>
        <dbReference type="Pfam" id="PF01757"/>
    </source>
</evidence>
<dbReference type="OrthoDB" id="6623990at2"/>
<feature type="transmembrane region" description="Helical" evidence="2">
    <location>
        <begin position="112"/>
        <end position="132"/>
    </location>
</feature>
<evidence type="ECO:0000313" key="5">
    <source>
        <dbReference type="Proteomes" id="UP000243342"/>
    </source>
</evidence>
<dbReference type="AlphaFoldDB" id="A0A1J7BGM5"/>
<feature type="transmembrane region" description="Helical" evidence="2">
    <location>
        <begin position="144"/>
        <end position="163"/>
    </location>
</feature>
<feature type="region of interest" description="Disordered" evidence="1">
    <location>
        <begin position="1"/>
        <end position="37"/>
    </location>
</feature>
<keyword evidence="2" id="KW-0812">Transmembrane</keyword>
<keyword evidence="2" id="KW-0472">Membrane</keyword>
<dbReference type="EMBL" id="MLCF01000043">
    <property type="protein sequence ID" value="OIV37717.1"/>
    <property type="molecule type" value="Genomic_DNA"/>
</dbReference>
<keyword evidence="2" id="KW-1133">Transmembrane helix</keyword>
<dbReference type="GO" id="GO:0016747">
    <property type="term" value="F:acyltransferase activity, transferring groups other than amino-acyl groups"/>
    <property type="evidence" value="ECO:0007669"/>
    <property type="project" value="InterPro"/>
</dbReference>
<dbReference type="STRING" id="1428644.BIV57_09045"/>
<dbReference type="PANTHER" id="PTHR37312:SF1">
    <property type="entry name" value="MEMBRANE-BOUND ACYLTRANSFERASE YKRP-RELATED"/>
    <property type="match status" value="1"/>
</dbReference>
<reference evidence="4 5" key="1">
    <citation type="submission" date="2016-10" db="EMBL/GenBank/DDBJ databases">
        <title>Genome sequence of Streptomyces gilvigriseus MUSC 26.</title>
        <authorList>
            <person name="Lee L.-H."/>
            <person name="Ser H.-L."/>
        </authorList>
    </citation>
    <scope>NUCLEOTIDE SEQUENCE [LARGE SCALE GENOMIC DNA]</scope>
    <source>
        <strain evidence="4 5">MUSC 26</strain>
    </source>
</reference>
<evidence type="ECO:0000313" key="4">
    <source>
        <dbReference type="EMBL" id="OIV37717.1"/>
    </source>
</evidence>
<dbReference type="Pfam" id="PF01757">
    <property type="entry name" value="Acyl_transf_3"/>
    <property type="match status" value="1"/>
</dbReference>
<sequence length="371" mass="40977">MSSSLARDQSVSPTVPAAPAPDGAPVGAPTDAAARPAAAAPAPRERDAFFDNAKFVVIVLVVMGHTWEPLRDASHTLKALYLFVYSFHMPVMIVAAGYMAKNFDSQPRRIKKLITGIAVPYVVFETAYTLVINATEGGDHPLSLYDPLWLTWFLLALFIWRLLAPIWRVVRWPLAVAVVISLLSSLTQLPDALELYRTLELLPFFVAGMVLRREHFSWLHRRGVRIAAVAVLAGAAGMAYLAAPYDVMEFFFWRTGRPGFPEMGFAHWAVLRVACLGCAAVATAAVLALVPERRTWYTRLGEGTMYTYLLHGFLVKLAAYAGLYDMAFVHKPLGIAAVTVVAAGVAVALTTVPVRKCFRWVMEPRLEWAFR</sequence>
<gene>
    <name evidence="4" type="ORF">BIV57_09045</name>
</gene>